<dbReference type="InterPro" id="IPR017852">
    <property type="entry name" value="GPI_EtnP_transferase_1_C"/>
</dbReference>
<keyword evidence="14" id="KW-1185">Reference proteome</keyword>
<feature type="transmembrane region" description="Helical" evidence="12">
    <location>
        <begin position="484"/>
        <end position="505"/>
    </location>
</feature>
<feature type="transmembrane region" description="Helical" evidence="12">
    <location>
        <begin position="868"/>
        <end position="888"/>
    </location>
</feature>
<feature type="transmembrane region" description="Helical" evidence="12">
    <location>
        <begin position="900"/>
        <end position="919"/>
    </location>
</feature>
<evidence type="ECO:0000256" key="10">
    <source>
        <dbReference type="ARBA" id="ARBA00023136"/>
    </source>
</evidence>
<dbReference type="GeneID" id="106807736"/>
<comment type="pathway">
    <text evidence="2 12">Glycolipid biosynthesis; glycosylphosphatidylinositol-anchor biosynthesis.</text>
</comment>
<evidence type="ECO:0000259" key="13">
    <source>
        <dbReference type="Pfam" id="PF04987"/>
    </source>
</evidence>
<dbReference type="Pfam" id="PF01663">
    <property type="entry name" value="Phosphodiest"/>
    <property type="match status" value="1"/>
</dbReference>
<sequence length="939" mass="105452">MKEKWQVFLCIGIHLVLFSSIFDIYFTTPLVHGMTPYQLPVSPPAKRLVLFVADGLRADSLFGGHAKSETAKYLRKIVEDRGPWGVSHTHVPTESRPGHVAIIAGIYEDVSAVTKGWKENPVPFDTLFNESRYTWAWGSPDILPMFSKGATGDHVFTDMYEPDMEDFASKDASVLDTWVFEKVKEHLQSAGNNETLADMLSKDKIVLFLHLLGLDTQGHSHRPMSREYMENIDLVDKGVETVVNEIEEYFQHDQKTAYIFTSDHGMTNWGSHGAGHPHETLTPLVAWGAGLRAAEKTTVTAPQDDYSSEWGLASVRRTDVNQADINPLMSSLIGVPFSMNSVGLLPLDYLEESDSFKAHALFTNALQVTEQLMVKEKQKLDMTFSVMARPFPLLPASEQSSRKDNVKNLLMEKEYEGAINAGRELINLALSGLDYYQTYDWLLLNISVVMSFLGWVACIVIEILQHHTDIVPQRNAHDHDGEGLLYILRENVRLLLLLAAVSVFLADRSSPPMYYVYCFLPFILWSHVLSQRLVFGDALKYLMLNQQLMAAVMAVCLGIIAVQMLVLSFFYREVLSIGLVFIGVWPLKTILRETDKAIVYTWLALCLLVAVFPLLPVVGREANYYYVYLTAAITIGIAGFFLYRLKSTWVTDGQHTQTKFVCIIQIAFVCTSALVVFTTVSSLGRKQGLPLISRILSWTLLGLSLVLPLFSSTFLLSRLLTISLSLVSVYILMSTSYEALFCLSLCCLLCCWLHIEHRVAQKQGAPLSSADFKPSHRYTMESMTRFLSFSDLRSAYFYIFFIMLSFFGTGNIASINSFDPASVYCFLTVFSPFTMGALIVLKVLIPFILVSCAFHAVNVTVQVPTRSLFLLVLLMSDVMGLHFFFLVRNTGSWLDIGTSISHYVIAMTTNIFIPILYGLSMLFTTWSIPVTFSSKAHVT</sequence>
<accession>A0ABM1E0F0</accession>
<evidence type="ECO:0000256" key="12">
    <source>
        <dbReference type="RuleBase" id="RU367138"/>
    </source>
</evidence>
<feature type="transmembrane region" description="Helical" evidence="12">
    <location>
        <begin position="597"/>
        <end position="618"/>
    </location>
</feature>
<comment type="similarity">
    <text evidence="3 12">Belongs to the PIGG/PIGN/PIGO family. PIGN subfamily.</text>
</comment>
<feature type="transmembrane region" description="Helical" evidence="12">
    <location>
        <begin position="6"/>
        <end position="26"/>
    </location>
</feature>
<feature type="transmembrane region" description="Helical" evidence="12">
    <location>
        <begin position="441"/>
        <end position="464"/>
    </location>
</feature>
<evidence type="ECO:0000256" key="1">
    <source>
        <dbReference type="ARBA" id="ARBA00004477"/>
    </source>
</evidence>
<dbReference type="CDD" id="cd16020">
    <property type="entry name" value="GPI_EPT_1"/>
    <property type="match status" value="1"/>
</dbReference>
<reference evidence="15" key="1">
    <citation type="submission" date="2025-08" db="UniProtKB">
        <authorList>
            <consortium name="RefSeq"/>
        </authorList>
    </citation>
    <scope>IDENTIFICATION</scope>
</reference>
<dbReference type="Proteomes" id="UP000695022">
    <property type="component" value="Unplaced"/>
</dbReference>
<evidence type="ECO:0000256" key="4">
    <source>
        <dbReference type="ARBA" id="ARBA00020831"/>
    </source>
</evidence>
<feature type="transmembrane region" description="Helical" evidence="12">
    <location>
        <begin position="795"/>
        <end position="815"/>
    </location>
</feature>
<name>A0ABM1E0F0_PRICU</name>
<dbReference type="SUPFAM" id="SSF53649">
    <property type="entry name" value="Alkaline phosphatase-like"/>
    <property type="match status" value="1"/>
</dbReference>
<feature type="domain" description="GPI ethanolamine phosphate transferase 1 C-terminal" evidence="13">
    <location>
        <begin position="432"/>
        <end position="892"/>
    </location>
</feature>
<feature type="transmembrane region" description="Helical" evidence="12">
    <location>
        <begin position="663"/>
        <end position="683"/>
    </location>
</feature>
<keyword evidence="5 12" id="KW-0337">GPI-anchor biosynthesis</keyword>
<evidence type="ECO:0000256" key="5">
    <source>
        <dbReference type="ARBA" id="ARBA00022502"/>
    </source>
</evidence>
<dbReference type="EC" id="2.-.-.-" evidence="12"/>
<dbReference type="InterPro" id="IPR017850">
    <property type="entry name" value="Alkaline_phosphatase_core_sf"/>
</dbReference>
<dbReference type="InterPro" id="IPR037671">
    <property type="entry name" value="PIGN_N"/>
</dbReference>
<gene>
    <name evidence="15" type="primary">LOC106807736</name>
</gene>
<keyword evidence="8 12" id="KW-0256">Endoplasmic reticulum</keyword>
<evidence type="ECO:0000256" key="3">
    <source>
        <dbReference type="ARBA" id="ARBA00008400"/>
    </source>
</evidence>
<keyword evidence="10 12" id="KW-0472">Membrane</keyword>
<dbReference type="InterPro" id="IPR007070">
    <property type="entry name" value="GPI_EtnP_transferase_1"/>
</dbReference>
<protein>
    <recommendedName>
        <fullName evidence="4 12">GPI ethanolamine phosphate transferase 1</fullName>
        <ecNumber evidence="12">2.-.-.-</ecNumber>
    </recommendedName>
</protein>
<evidence type="ECO:0000256" key="2">
    <source>
        <dbReference type="ARBA" id="ARBA00004687"/>
    </source>
</evidence>
<feature type="transmembrane region" description="Helical" evidence="12">
    <location>
        <begin position="729"/>
        <end position="753"/>
    </location>
</feature>
<dbReference type="Gene3D" id="3.40.720.10">
    <property type="entry name" value="Alkaline Phosphatase, subunit A"/>
    <property type="match status" value="1"/>
</dbReference>
<keyword evidence="9 12" id="KW-1133">Transmembrane helix</keyword>
<dbReference type="RefSeq" id="XP_014665671.1">
    <property type="nucleotide sequence ID" value="XM_014810185.1"/>
</dbReference>
<evidence type="ECO:0000256" key="7">
    <source>
        <dbReference type="ARBA" id="ARBA00022692"/>
    </source>
</evidence>
<dbReference type="PANTHER" id="PTHR12250">
    <property type="entry name" value="PHOSPHATIDYLINOSITOL GLYCAN, CLASS N"/>
    <property type="match status" value="1"/>
</dbReference>
<dbReference type="PANTHER" id="PTHR12250:SF0">
    <property type="entry name" value="GPI ETHANOLAMINE PHOSPHATE TRANSFERASE 1"/>
    <property type="match status" value="1"/>
</dbReference>
<feature type="transmembrane region" description="Helical" evidence="12">
    <location>
        <begin position="835"/>
        <end position="856"/>
    </location>
</feature>
<evidence type="ECO:0000256" key="8">
    <source>
        <dbReference type="ARBA" id="ARBA00022824"/>
    </source>
</evidence>
<feature type="transmembrane region" description="Helical" evidence="12">
    <location>
        <begin position="512"/>
        <end position="528"/>
    </location>
</feature>
<keyword evidence="6 12" id="KW-0808">Transferase</keyword>
<evidence type="ECO:0000256" key="11">
    <source>
        <dbReference type="ARBA" id="ARBA00023180"/>
    </source>
</evidence>
<proteinExistence type="inferred from homology"/>
<evidence type="ECO:0000313" key="14">
    <source>
        <dbReference type="Proteomes" id="UP000695022"/>
    </source>
</evidence>
<dbReference type="Pfam" id="PF04987">
    <property type="entry name" value="PigN"/>
    <property type="match status" value="1"/>
</dbReference>
<keyword evidence="11" id="KW-0325">Glycoprotein</keyword>
<comment type="subcellular location">
    <subcellularLocation>
        <location evidence="1 12">Endoplasmic reticulum membrane</location>
        <topology evidence="1 12">Multi-pass membrane protein</topology>
    </subcellularLocation>
</comment>
<evidence type="ECO:0000256" key="6">
    <source>
        <dbReference type="ARBA" id="ARBA00022679"/>
    </source>
</evidence>
<feature type="transmembrane region" description="Helical" evidence="12">
    <location>
        <begin position="695"/>
        <end position="717"/>
    </location>
</feature>
<keyword evidence="7 12" id="KW-0812">Transmembrane</keyword>
<feature type="transmembrane region" description="Helical" evidence="12">
    <location>
        <begin position="625"/>
        <end position="643"/>
    </location>
</feature>
<dbReference type="InterPro" id="IPR002591">
    <property type="entry name" value="Phosphodiest/P_Trfase"/>
</dbReference>
<feature type="transmembrane region" description="Helical" evidence="12">
    <location>
        <begin position="548"/>
        <end position="567"/>
    </location>
</feature>
<comment type="function">
    <text evidence="12">Ethanolamine phosphate transferase involved in glycosylphosphatidylinositol-anchor biosynthesis. Transfers ethanolamine phosphate to the first alpha-1,4-linked mannose of the glycosylphosphatidylinositol precursor of GPI-anchor.</text>
</comment>
<evidence type="ECO:0000313" key="15">
    <source>
        <dbReference type="RefSeq" id="XP_014665671.1"/>
    </source>
</evidence>
<organism evidence="14 15">
    <name type="scientific">Priapulus caudatus</name>
    <name type="common">Priapulid worm</name>
    <dbReference type="NCBI Taxonomy" id="37621"/>
    <lineage>
        <taxon>Eukaryota</taxon>
        <taxon>Metazoa</taxon>
        <taxon>Ecdysozoa</taxon>
        <taxon>Scalidophora</taxon>
        <taxon>Priapulida</taxon>
        <taxon>Priapulimorpha</taxon>
        <taxon>Priapulimorphida</taxon>
        <taxon>Priapulidae</taxon>
        <taxon>Priapulus</taxon>
    </lineage>
</organism>
<evidence type="ECO:0000256" key="9">
    <source>
        <dbReference type="ARBA" id="ARBA00022989"/>
    </source>
</evidence>